<dbReference type="Gene3D" id="1.10.3210.10">
    <property type="entry name" value="Hypothetical protein af1432"/>
    <property type="match status" value="1"/>
</dbReference>
<proteinExistence type="predicted"/>
<dbReference type="KEGG" id="vg:13165439"/>
<dbReference type="Proteomes" id="UP000005266">
    <property type="component" value="Segment"/>
</dbReference>
<dbReference type="OrthoDB" id="27601at10239"/>
<protein>
    <submittedName>
        <fullName evidence="1">Metal dependent phosphohydrolase</fullName>
    </submittedName>
</protein>
<evidence type="ECO:0000313" key="1">
    <source>
        <dbReference type="EMBL" id="AFK66618.1"/>
    </source>
</evidence>
<dbReference type="EMBL" id="HQ317390">
    <property type="protein sequence ID" value="AFK66618.1"/>
    <property type="molecule type" value="Genomic_DNA"/>
</dbReference>
<gene>
    <name evidence="1" type="ORF">COPG_00022</name>
</gene>
<organism evidence="1 2">
    <name type="scientific">Colwellia phage 9A</name>
    <dbReference type="NCBI Taxonomy" id="765765"/>
    <lineage>
        <taxon>Viruses</taxon>
        <taxon>Duplodnaviria</taxon>
        <taxon>Heunggongvirae</taxon>
        <taxon>Uroviricota</taxon>
        <taxon>Caudoviricetes</taxon>
        <taxon>Franklinbayvirus</taxon>
        <taxon>Franklinbayvirus fv9A</taxon>
    </lineage>
</organism>
<name>I3UMA3_9CAUD</name>
<keyword evidence="2" id="KW-1185">Reference proteome</keyword>
<evidence type="ECO:0000313" key="2">
    <source>
        <dbReference type="Proteomes" id="UP000005266"/>
    </source>
</evidence>
<keyword evidence="1" id="KW-0378">Hydrolase</keyword>
<dbReference type="GeneID" id="13165439"/>
<dbReference type="RefSeq" id="YP_006489208.1">
    <property type="nucleotide sequence ID" value="NC_018088.1"/>
</dbReference>
<dbReference type="GO" id="GO:0016787">
    <property type="term" value="F:hydrolase activity"/>
    <property type="evidence" value="ECO:0007669"/>
    <property type="project" value="UniProtKB-KW"/>
</dbReference>
<accession>I3UMA3</accession>
<reference evidence="1 2" key="1">
    <citation type="journal article" date="2013" name="Extremophiles">
        <title>Genomic analysis of cold-active Colwelliaphage 9A and psychrophilic phage-host interactions.</title>
        <authorList>
            <person name="Colangelo-Lillis J.R."/>
            <person name="Deming J.W."/>
        </authorList>
    </citation>
    <scope>NUCLEOTIDE SEQUENCE [LARGE SCALE GENOMIC DNA]</scope>
    <source>
        <strain evidence="1">9A</strain>
    </source>
</reference>
<sequence length="178" mass="20252">MNFSKKLPENFTAVQFYEFIAELAYMAHNGQKYGEKNYTYHLKDVESTFMQVLNLDLLESLRVSQGLDHLTLEDLVLYLRAACLGHDMFEDTWVTGTILRDKGCPEWFIAIIKAVTKTKGMSQVQYLNIVLNNPLAVLIKTPDSLSNLKHSIQSGWIKGVIKYCGVLRFLKGDATLVQ</sequence>